<sequence length="73" mass="7953">MSNDSDLAEPMRVLIQEFQRTVGLVATTKQPSNVLLGTGPQIVRELREGVLGAAQLPARLQDEHGTVSKPNSW</sequence>
<dbReference type="EMBL" id="CAEZYW010000122">
    <property type="protein sequence ID" value="CAB4743088.1"/>
    <property type="molecule type" value="Genomic_DNA"/>
</dbReference>
<name>A0A6J6T7P6_9ZZZZ</name>
<evidence type="ECO:0000313" key="1">
    <source>
        <dbReference type="EMBL" id="CAB4743088.1"/>
    </source>
</evidence>
<dbReference type="AlphaFoldDB" id="A0A6J6T7P6"/>
<reference evidence="1" key="1">
    <citation type="submission" date="2020-05" db="EMBL/GenBank/DDBJ databases">
        <authorList>
            <person name="Chiriac C."/>
            <person name="Salcher M."/>
            <person name="Ghai R."/>
            <person name="Kavagutti S V."/>
        </authorList>
    </citation>
    <scope>NUCLEOTIDE SEQUENCE</scope>
</reference>
<protein>
    <submittedName>
        <fullName evidence="1">Unannotated protein</fullName>
    </submittedName>
</protein>
<gene>
    <name evidence="1" type="ORF">UFOPK2786_00885</name>
</gene>
<organism evidence="1">
    <name type="scientific">freshwater metagenome</name>
    <dbReference type="NCBI Taxonomy" id="449393"/>
    <lineage>
        <taxon>unclassified sequences</taxon>
        <taxon>metagenomes</taxon>
        <taxon>ecological metagenomes</taxon>
    </lineage>
</organism>
<accession>A0A6J6T7P6</accession>
<proteinExistence type="predicted"/>